<proteinExistence type="predicted"/>
<feature type="compositionally biased region" description="Polar residues" evidence="1">
    <location>
        <begin position="25"/>
        <end position="37"/>
    </location>
</feature>
<evidence type="ECO:0000313" key="3">
    <source>
        <dbReference type="Proteomes" id="UP000235145"/>
    </source>
</evidence>
<evidence type="ECO:0000313" key="2">
    <source>
        <dbReference type="EMBL" id="KAJ0187710.1"/>
    </source>
</evidence>
<gene>
    <name evidence="2" type="ORF">LSAT_V11C900470320</name>
</gene>
<accession>A0A9R1UIN5</accession>
<feature type="region of interest" description="Disordered" evidence="1">
    <location>
        <begin position="1"/>
        <end position="39"/>
    </location>
</feature>
<reference evidence="2 3" key="1">
    <citation type="journal article" date="2017" name="Nat. Commun.">
        <title>Genome assembly with in vitro proximity ligation data and whole-genome triplication in lettuce.</title>
        <authorList>
            <person name="Reyes-Chin-Wo S."/>
            <person name="Wang Z."/>
            <person name="Yang X."/>
            <person name="Kozik A."/>
            <person name="Arikit S."/>
            <person name="Song C."/>
            <person name="Xia L."/>
            <person name="Froenicke L."/>
            <person name="Lavelle D.O."/>
            <person name="Truco M.J."/>
            <person name="Xia R."/>
            <person name="Zhu S."/>
            <person name="Xu C."/>
            <person name="Xu H."/>
            <person name="Xu X."/>
            <person name="Cox K."/>
            <person name="Korf I."/>
            <person name="Meyers B.C."/>
            <person name="Michelmore R.W."/>
        </authorList>
    </citation>
    <scope>NUCLEOTIDE SEQUENCE [LARGE SCALE GENOMIC DNA]</scope>
    <source>
        <strain evidence="3">cv. Salinas</strain>
        <tissue evidence="2">Seedlings</tissue>
    </source>
</reference>
<feature type="region of interest" description="Disordered" evidence="1">
    <location>
        <begin position="161"/>
        <end position="181"/>
    </location>
</feature>
<protein>
    <submittedName>
        <fullName evidence="2">Uncharacterized protein</fullName>
    </submittedName>
</protein>
<comment type="caution">
    <text evidence="2">The sequence shown here is derived from an EMBL/GenBank/DDBJ whole genome shotgun (WGS) entry which is preliminary data.</text>
</comment>
<dbReference type="EMBL" id="NBSK02000009">
    <property type="protein sequence ID" value="KAJ0187710.1"/>
    <property type="molecule type" value="Genomic_DNA"/>
</dbReference>
<feature type="region of interest" description="Disordered" evidence="1">
    <location>
        <begin position="79"/>
        <end position="140"/>
    </location>
</feature>
<sequence>MIQSVGEMAMHGSEDANSSDHFDGNNKNQVFQTNSERLNLGVRRKRRQVVMSRLGKPFALMRTSRIQKNVIPIGKEVGGYKKAQKHQHRHWDVKKRSQGKKSIAQVRESESDNKDLVEPFVSKTVPSEDEEDEEDSEDDFCGMRSRREAWFKSDLSLLVTDESESESDTETHTKKRGSNIIRGPTPSIHGIEYLVLYDPTPSFLMCKPGENIRC</sequence>
<keyword evidence="3" id="KW-1185">Reference proteome</keyword>
<feature type="compositionally biased region" description="Basic and acidic residues" evidence="1">
    <location>
        <begin position="12"/>
        <end position="24"/>
    </location>
</feature>
<dbReference type="AlphaFoldDB" id="A0A9R1UIN5"/>
<dbReference type="Proteomes" id="UP000235145">
    <property type="component" value="Unassembled WGS sequence"/>
</dbReference>
<name>A0A9R1UIN5_LACSA</name>
<feature type="compositionally biased region" description="Basic residues" evidence="1">
    <location>
        <begin position="82"/>
        <end position="99"/>
    </location>
</feature>
<organism evidence="2 3">
    <name type="scientific">Lactuca sativa</name>
    <name type="common">Garden lettuce</name>
    <dbReference type="NCBI Taxonomy" id="4236"/>
    <lineage>
        <taxon>Eukaryota</taxon>
        <taxon>Viridiplantae</taxon>
        <taxon>Streptophyta</taxon>
        <taxon>Embryophyta</taxon>
        <taxon>Tracheophyta</taxon>
        <taxon>Spermatophyta</taxon>
        <taxon>Magnoliopsida</taxon>
        <taxon>eudicotyledons</taxon>
        <taxon>Gunneridae</taxon>
        <taxon>Pentapetalae</taxon>
        <taxon>asterids</taxon>
        <taxon>campanulids</taxon>
        <taxon>Asterales</taxon>
        <taxon>Asteraceae</taxon>
        <taxon>Cichorioideae</taxon>
        <taxon>Cichorieae</taxon>
        <taxon>Lactucinae</taxon>
        <taxon>Lactuca</taxon>
    </lineage>
</organism>
<evidence type="ECO:0000256" key="1">
    <source>
        <dbReference type="SAM" id="MobiDB-lite"/>
    </source>
</evidence>
<feature type="compositionally biased region" description="Acidic residues" evidence="1">
    <location>
        <begin position="127"/>
        <end position="140"/>
    </location>
</feature>
<feature type="compositionally biased region" description="Basic and acidic residues" evidence="1">
    <location>
        <begin position="107"/>
        <end position="117"/>
    </location>
</feature>